<protein>
    <submittedName>
        <fullName evidence="1">Uncharacterized protein</fullName>
    </submittedName>
</protein>
<reference evidence="2" key="1">
    <citation type="submission" date="2017-01" db="EMBL/GenBank/DDBJ databases">
        <title>Comparative genomics of anhydrobiosis in the tardigrade Hypsibius dujardini.</title>
        <authorList>
            <person name="Yoshida Y."/>
            <person name="Koutsovoulos G."/>
            <person name="Laetsch D."/>
            <person name="Stevens L."/>
            <person name="Kumar S."/>
            <person name="Horikawa D."/>
            <person name="Ishino K."/>
            <person name="Komine S."/>
            <person name="Tomita M."/>
            <person name="Blaxter M."/>
            <person name="Arakawa K."/>
        </authorList>
    </citation>
    <scope>NUCLEOTIDE SEQUENCE [LARGE SCALE GENOMIC DNA]</scope>
    <source>
        <strain evidence="2">Z151</strain>
    </source>
</reference>
<dbReference type="EMBL" id="MTYJ01000025">
    <property type="protein sequence ID" value="OQV21103.1"/>
    <property type="molecule type" value="Genomic_DNA"/>
</dbReference>
<comment type="caution">
    <text evidence="1">The sequence shown here is derived from an EMBL/GenBank/DDBJ whole genome shotgun (WGS) entry which is preliminary data.</text>
</comment>
<organism evidence="1 2">
    <name type="scientific">Hypsibius exemplaris</name>
    <name type="common">Freshwater tardigrade</name>
    <dbReference type="NCBI Taxonomy" id="2072580"/>
    <lineage>
        <taxon>Eukaryota</taxon>
        <taxon>Metazoa</taxon>
        <taxon>Ecdysozoa</taxon>
        <taxon>Tardigrada</taxon>
        <taxon>Eutardigrada</taxon>
        <taxon>Parachela</taxon>
        <taxon>Hypsibioidea</taxon>
        <taxon>Hypsibiidae</taxon>
        <taxon>Hypsibius</taxon>
    </lineage>
</organism>
<sequence>MIIFVIERIRFNTGVFRNIFLTSWTTISTSSDVSLQTIFQYGRKINWQFGTGSLCSDRIHPSGDGCAVKSPCDSPSLSWKPSVYDCLC</sequence>
<proteinExistence type="predicted"/>
<evidence type="ECO:0000313" key="2">
    <source>
        <dbReference type="Proteomes" id="UP000192578"/>
    </source>
</evidence>
<name>A0A1W0X0Z1_HYPEX</name>
<accession>A0A1W0X0Z1</accession>
<dbReference type="AlphaFoldDB" id="A0A1W0X0Z1"/>
<gene>
    <name evidence="1" type="ORF">BV898_04867</name>
</gene>
<evidence type="ECO:0000313" key="1">
    <source>
        <dbReference type="EMBL" id="OQV21103.1"/>
    </source>
</evidence>
<keyword evidence="2" id="KW-1185">Reference proteome</keyword>
<dbReference type="Proteomes" id="UP000192578">
    <property type="component" value="Unassembled WGS sequence"/>
</dbReference>